<dbReference type="Proteomes" id="UP001151532">
    <property type="component" value="Chromosome 15Z"/>
</dbReference>
<dbReference type="OrthoDB" id="101791at2759"/>
<sequence length="158" mass="17536">MSSTHLRQRIQCSSSSVREQARGHRGNVQEPTPDQLMSFPESEIFGFNKLENQDLFVRGHVGVQTNDANSQETKPEISPDMLVQGHNGEHEIGESDMNDVDTERHGSLDPKAQSGETLETQELTSVEAMDIDSGSADVDCKRVLLTVFHEEANDERNG</sequence>
<feature type="region of interest" description="Disordered" evidence="1">
    <location>
        <begin position="1"/>
        <end position="36"/>
    </location>
</feature>
<gene>
    <name evidence="2" type="ORF">OIU79_025176</name>
</gene>
<comment type="caution">
    <text evidence="2">The sequence shown here is derived from an EMBL/GenBank/DDBJ whole genome shotgun (WGS) entry which is preliminary data.</text>
</comment>
<organism evidence="2 3">
    <name type="scientific">Salix purpurea</name>
    <name type="common">Purple osier willow</name>
    <dbReference type="NCBI Taxonomy" id="77065"/>
    <lineage>
        <taxon>Eukaryota</taxon>
        <taxon>Viridiplantae</taxon>
        <taxon>Streptophyta</taxon>
        <taxon>Embryophyta</taxon>
        <taxon>Tracheophyta</taxon>
        <taxon>Spermatophyta</taxon>
        <taxon>Magnoliopsida</taxon>
        <taxon>eudicotyledons</taxon>
        <taxon>Gunneridae</taxon>
        <taxon>Pentapetalae</taxon>
        <taxon>rosids</taxon>
        <taxon>fabids</taxon>
        <taxon>Malpighiales</taxon>
        <taxon>Salicaceae</taxon>
        <taxon>Saliceae</taxon>
        <taxon>Salix</taxon>
    </lineage>
</organism>
<name>A0A9Q0W3Z7_SALPP</name>
<feature type="region of interest" description="Disordered" evidence="1">
    <location>
        <begin position="66"/>
        <end position="118"/>
    </location>
</feature>
<keyword evidence="3" id="KW-1185">Reference proteome</keyword>
<evidence type="ECO:0000256" key="1">
    <source>
        <dbReference type="SAM" id="MobiDB-lite"/>
    </source>
</evidence>
<dbReference type="EMBL" id="JAPFFK010000006">
    <property type="protein sequence ID" value="KAJ6760261.1"/>
    <property type="molecule type" value="Genomic_DNA"/>
</dbReference>
<evidence type="ECO:0000313" key="3">
    <source>
        <dbReference type="Proteomes" id="UP001151532"/>
    </source>
</evidence>
<dbReference type="AlphaFoldDB" id="A0A9Q0W3Z7"/>
<accession>A0A9Q0W3Z7</accession>
<protein>
    <submittedName>
        <fullName evidence="2">Uncharacterized protein</fullName>
    </submittedName>
</protein>
<feature type="compositionally biased region" description="Polar residues" evidence="1">
    <location>
        <begin position="1"/>
        <end position="18"/>
    </location>
</feature>
<reference evidence="2" key="1">
    <citation type="submission" date="2022-11" db="EMBL/GenBank/DDBJ databases">
        <authorList>
            <person name="Hyden B.L."/>
            <person name="Feng K."/>
            <person name="Yates T."/>
            <person name="Jawdy S."/>
            <person name="Smart L.B."/>
            <person name="Muchero W."/>
        </authorList>
    </citation>
    <scope>NUCLEOTIDE SEQUENCE</scope>
    <source>
        <tissue evidence="2">Shoot tip</tissue>
    </source>
</reference>
<proteinExistence type="predicted"/>
<reference evidence="2" key="2">
    <citation type="journal article" date="2023" name="Int. J. Mol. Sci.">
        <title>De Novo Assembly and Annotation of 11 Diverse Shrub Willow (Salix) Genomes Reveals Novel Gene Organization in Sex-Linked Regions.</title>
        <authorList>
            <person name="Hyden B."/>
            <person name="Feng K."/>
            <person name="Yates T.B."/>
            <person name="Jawdy S."/>
            <person name="Cereghino C."/>
            <person name="Smart L.B."/>
            <person name="Muchero W."/>
        </authorList>
    </citation>
    <scope>NUCLEOTIDE SEQUENCE</scope>
    <source>
        <tissue evidence="2">Shoot tip</tissue>
    </source>
</reference>
<evidence type="ECO:0000313" key="2">
    <source>
        <dbReference type="EMBL" id="KAJ6760261.1"/>
    </source>
</evidence>